<reference evidence="1" key="1">
    <citation type="journal article" date="2021" name="Proc. Natl. Acad. Sci. U.S.A.">
        <title>A Catalog of Tens of Thousands of Viruses from Human Metagenomes Reveals Hidden Associations with Chronic Diseases.</title>
        <authorList>
            <person name="Tisza M.J."/>
            <person name="Buck C.B."/>
        </authorList>
    </citation>
    <scope>NUCLEOTIDE SEQUENCE</scope>
    <source>
        <strain evidence="1">CtSf81</strain>
    </source>
</reference>
<evidence type="ECO:0000313" key="1">
    <source>
        <dbReference type="EMBL" id="DAD92439.1"/>
    </source>
</evidence>
<sequence length="192" mass="22639">MTMQNDINHYQPCESYDDFHGVMTYTFGELLDVPGGVDWDNATWSWRDVAYDDTQYTRCCKKIENRFYDRELGVMPPSRWRRHFLRLIHEIMPTLRPLYALVGTNPDIMLSDSDVWHKMRTVFSDFPATQLTENQDYAANATDNQYETIANGDFMDKVNRIRNGEYVDIDVILLEHLEACFSPLWTVNINNY</sequence>
<accession>A0A8S5NDH0</accession>
<dbReference type="EMBL" id="BK015135">
    <property type="protein sequence ID" value="DAD92439.1"/>
    <property type="molecule type" value="Genomic_DNA"/>
</dbReference>
<organism evidence="1">
    <name type="scientific">virus sp. ctSf81</name>
    <dbReference type="NCBI Taxonomy" id="2826803"/>
    <lineage>
        <taxon>Viruses</taxon>
    </lineage>
</organism>
<name>A0A8S5NDH0_9VIRU</name>
<proteinExistence type="predicted"/>
<protein>
    <submittedName>
        <fullName evidence="1">Portal protein</fullName>
    </submittedName>
</protein>